<dbReference type="SUPFAM" id="SSF53187">
    <property type="entry name" value="Zn-dependent exopeptidases"/>
    <property type="match status" value="1"/>
</dbReference>
<dbReference type="Proteomes" id="UP001223586">
    <property type="component" value="Unassembled WGS sequence"/>
</dbReference>
<comment type="caution">
    <text evidence="1">The sequence shown here is derived from an EMBL/GenBank/DDBJ whole genome shotgun (WGS) entry which is preliminary data.</text>
</comment>
<dbReference type="NCBIfam" id="TIGR02867">
    <property type="entry name" value="spore_II_P"/>
    <property type="match status" value="1"/>
</dbReference>
<name>A0ABT9WQL4_9BACI</name>
<keyword evidence="2" id="KW-1185">Reference proteome</keyword>
<reference evidence="1 2" key="1">
    <citation type="submission" date="2023-07" db="EMBL/GenBank/DDBJ databases">
        <title>Genomic Encyclopedia of Type Strains, Phase IV (KMG-IV): sequencing the most valuable type-strain genomes for metagenomic binning, comparative biology and taxonomic classification.</title>
        <authorList>
            <person name="Goeker M."/>
        </authorList>
    </citation>
    <scope>NUCLEOTIDE SEQUENCE [LARGE SCALE GENOMIC DNA]</scope>
    <source>
        <strain evidence="1 2">DSM 23837</strain>
    </source>
</reference>
<dbReference type="RefSeq" id="WP_307227810.1">
    <property type="nucleotide sequence ID" value="NZ_JAUSTT010000006.1"/>
</dbReference>
<organism evidence="1 2">
    <name type="scientific">Bacillus chungangensis</name>
    <dbReference type="NCBI Taxonomy" id="587633"/>
    <lineage>
        <taxon>Bacteria</taxon>
        <taxon>Bacillati</taxon>
        <taxon>Bacillota</taxon>
        <taxon>Bacilli</taxon>
        <taxon>Bacillales</taxon>
        <taxon>Bacillaceae</taxon>
        <taxon>Bacillus</taxon>
    </lineage>
</organism>
<dbReference type="EMBL" id="JAUSTT010000006">
    <property type="protein sequence ID" value="MDQ0175471.1"/>
    <property type="molecule type" value="Genomic_DNA"/>
</dbReference>
<evidence type="ECO:0000313" key="2">
    <source>
        <dbReference type="Proteomes" id="UP001223586"/>
    </source>
</evidence>
<proteinExistence type="predicted"/>
<protein>
    <submittedName>
        <fullName evidence="1">Stage II sporulation protein P</fullName>
    </submittedName>
</protein>
<dbReference type="Gene3D" id="3.40.630.40">
    <property type="entry name" value="Zn-dependent exopeptidases"/>
    <property type="match status" value="1"/>
</dbReference>
<dbReference type="Pfam" id="PF07454">
    <property type="entry name" value="SpoIIP"/>
    <property type="match status" value="1"/>
</dbReference>
<dbReference type="InterPro" id="IPR010897">
    <property type="entry name" value="Spore_II_P"/>
</dbReference>
<gene>
    <name evidence="1" type="ORF">J2S08_001305</name>
</gene>
<evidence type="ECO:0000313" key="1">
    <source>
        <dbReference type="EMBL" id="MDQ0175471.1"/>
    </source>
</evidence>
<accession>A0ABT9WQL4</accession>
<sequence>MKFKAMILAPIFFVVIVFLSSSFLTSIGGKFLASSFVQKSFQHFPTELLLYTIGTESHFMQSFLPEDNKIPKASSIIFQFATNLRPWDVRSFLGRELPGFFTFDGEIYIAGKGTNYTNLPIESSPPMDELLQESEIDEAQLITEEQNENISPENTTNGRKVLYIYHSHSYESFKPLLKDGAVNSSNEKVNVIAVGKKMSEELEKRGIGVIQEGTNMTDALHNRGWNANKAYILSRELVVNALANHSDLTNIIDIHRDSQPRNVTTTTINGEEYARLFFVVGKEHPDYEKKLQLAEELNNRLENKYPTISRGVMIKSKFDGNGLYNQDLAPNALLLEVGGVDNNLEELYRTAEAFAEIFSEYYWEAEKVNH</sequence>